<evidence type="ECO:0000313" key="8">
    <source>
        <dbReference type="EMBL" id="QZT34532.1"/>
    </source>
</evidence>
<evidence type="ECO:0000256" key="6">
    <source>
        <dbReference type="SAM" id="Phobius"/>
    </source>
</evidence>
<organism evidence="7 9">
    <name type="scientific">Caldalkalibacillus thermarum (strain TA2.A1)</name>
    <dbReference type="NCBI Taxonomy" id="986075"/>
    <lineage>
        <taxon>Bacteria</taxon>
        <taxon>Bacillati</taxon>
        <taxon>Bacillota</taxon>
        <taxon>Bacilli</taxon>
        <taxon>Bacillales</taxon>
        <taxon>Bacillaceae</taxon>
        <taxon>Caldalkalibacillus</taxon>
    </lineage>
</organism>
<dbReference type="AlphaFoldDB" id="F5L5J8"/>
<feature type="transmembrane region" description="Helical" evidence="6">
    <location>
        <begin position="182"/>
        <end position="202"/>
    </location>
</feature>
<dbReference type="Pfam" id="PF03649">
    <property type="entry name" value="UPF0014"/>
    <property type="match status" value="1"/>
</dbReference>
<feature type="transmembrane region" description="Helical" evidence="6">
    <location>
        <begin position="37"/>
        <end position="58"/>
    </location>
</feature>
<dbReference type="RefSeq" id="WP_007503797.1">
    <property type="nucleotide sequence ID" value="NZ_AFCE01000108.1"/>
</dbReference>
<feature type="transmembrane region" description="Helical" evidence="6">
    <location>
        <begin position="222"/>
        <end position="246"/>
    </location>
</feature>
<keyword evidence="4 6" id="KW-1133">Transmembrane helix</keyword>
<dbReference type="PANTHER" id="PTHR30028">
    <property type="entry name" value="UPF0014 INNER MEMBRANE PROTEIN YBBM-RELATED"/>
    <property type="match status" value="1"/>
</dbReference>
<evidence type="ECO:0000313" key="7">
    <source>
        <dbReference type="EMBL" id="EGL83396.1"/>
    </source>
</evidence>
<dbReference type="KEGG" id="cthu:HUR95_03915"/>
<evidence type="ECO:0000256" key="4">
    <source>
        <dbReference type="ARBA" id="ARBA00022989"/>
    </source>
</evidence>
<evidence type="ECO:0000256" key="5">
    <source>
        <dbReference type="ARBA" id="ARBA00023136"/>
    </source>
</evidence>
<protein>
    <submittedName>
        <fullName evidence="8">Iron export ABC transporter permease subunit FetB</fullName>
    </submittedName>
</protein>
<evidence type="ECO:0000313" key="9">
    <source>
        <dbReference type="Proteomes" id="UP000010716"/>
    </source>
</evidence>
<sequence length="274" mass="30822">MDTIELGFWQLAAAYVFVLILLIIFRFKKIEREKELLISVIRMTLQLILVGYILTFIFEAQRMVYAILALFIMLTFAIYNIFQRVQKPLSLRLKQIIALSMITGTLLSIFYFILVVVQVAPWYEPRYFIPLAGMMIGNSMTGITLGVERLVEGMKTQRQQIEAALMLGATPQMASDPVIKHAFNSAILPTINSMVGMGIVFLPGMMTGQILAGASPLTAVQYQIAIMLGISGCVALTVILFVQLGYKTFFNQRHQLLRQDKPKNESQVKANKTT</sequence>
<dbReference type="OrthoDB" id="9791807at2"/>
<comment type="similarity">
    <text evidence="2">Belongs to the UPF0014 family.</text>
</comment>
<keyword evidence="10" id="KW-1185">Reference proteome</keyword>
<comment type="subcellular location">
    <subcellularLocation>
        <location evidence="1">Membrane</location>
        <topology evidence="1">Multi-pass membrane protein</topology>
    </subcellularLocation>
</comment>
<dbReference type="EMBL" id="AFCE01000108">
    <property type="protein sequence ID" value="EGL83396.1"/>
    <property type="molecule type" value="Genomic_DNA"/>
</dbReference>
<reference evidence="8 10" key="2">
    <citation type="journal article" date="2020" name="Extremophiles">
        <title>Genomic analysis of Caldalkalibacillus thermarum TA2.A1 reveals aerobic alkaliphilic metabolism and evolutionary hallmarks linking alkaliphilic bacteria and plant life.</title>
        <authorList>
            <person name="de Jong S.I."/>
            <person name="van den Broek M.A."/>
            <person name="Merkel A.Y."/>
            <person name="de la Torre Cortes P."/>
            <person name="Kalamorz F."/>
            <person name="Cook G.M."/>
            <person name="van Loosdrecht M.C.M."/>
            <person name="McMillan D.G.G."/>
        </authorList>
    </citation>
    <scope>NUCLEOTIDE SEQUENCE [LARGE SCALE GENOMIC DNA]</scope>
    <source>
        <strain evidence="8 10">TA2.A1</strain>
    </source>
</reference>
<feature type="transmembrane region" description="Helical" evidence="6">
    <location>
        <begin position="127"/>
        <end position="147"/>
    </location>
</feature>
<keyword evidence="3 6" id="KW-0812">Transmembrane</keyword>
<name>F5L5J8_CALTT</name>
<gene>
    <name evidence="8" type="primary">fetB</name>
    <name evidence="7" type="ORF">CathTA2_1061</name>
    <name evidence="8" type="ORF">HUR95_03915</name>
</gene>
<dbReference type="Proteomes" id="UP000825179">
    <property type="component" value="Chromosome"/>
</dbReference>
<evidence type="ECO:0000256" key="3">
    <source>
        <dbReference type="ARBA" id="ARBA00022692"/>
    </source>
</evidence>
<proteinExistence type="inferred from homology"/>
<dbReference type="PANTHER" id="PTHR30028:SF0">
    <property type="entry name" value="PROTEIN ALUMINUM SENSITIVE 3"/>
    <property type="match status" value="1"/>
</dbReference>
<reference evidence="8" key="3">
    <citation type="submission" date="2021-08" db="EMBL/GenBank/DDBJ databases">
        <authorList>
            <person name="de Jong S."/>
            <person name="van den Broek M."/>
            <person name="Merkel A."/>
            <person name="de la Torre Cortes P."/>
            <person name="Kalamorz F."/>
            <person name="Cook G."/>
            <person name="van Loosdrecht M."/>
            <person name="McMillan D."/>
        </authorList>
    </citation>
    <scope>NUCLEOTIDE SEQUENCE</scope>
    <source>
        <strain evidence="8">TA2.A1</strain>
    </source>
</reference>
<dbReference type="InterPro" id="IPR005226">
    <property type="entry name" value="UPF0014_fam"/>
</dbReference>
<dbReference type="Proteomes" id="UP000010716">
    <property type="component" value="Unassembled WGS sequence"/>
</dbReference>
<feature type="transmembrane region" description="Helical" evidence="6">
    <location>
        <begin position="96"/>
        <end position="121"/>
    </location>
</feature>
<evidence type="ECO:0000256" key="2">
    <source>
        <dbReference type="ARBA" id="ARBA00005268"/>
    </source>
</evidence>
<evidence type="ECO:0000313" key="10">
    <source>
        <dbReference type="Proteomes" id="UP000825179"/>
    </source>
</evidence>
<evidence type="ECO:0000256" key="1">
    <source>
        <dbReference type="ARBA" id="ARBA00004141"/>
    </source>
</evidence>
<dbReference type="GO" id="GO:0005886">
    <property type="term" value="C:plasma membrane"/>
    <property type="evidence" value="ECO:0007669"/>
    <property type="project" value="TreeGrafter"/>
</dbReference>
<feature type="transmembrane region" description="Helical" evidence="6">
    <location>
        <begin position="64"/>
        <end position="82"/>
    </location>
</feature>
<reference evidence="7 9" key="1">
    <citation type="journal article" date="2011" name="J. Bacteriol.">
        <title>Draft genome sequence of the thermoalkaliphilic Caldalkalibacillus thermarum strain TA2.A1.</title>
        <authorList>
            <person name="Kalamorz F."/>
            <person name="Keis S."/>
            <person name="McMillan D.G."/>
            <person name="Olsson K."/>
            <person name="Stanton J.A."/>
            <person name="Stockwell P."/>
            <person name="Black M.A."/>
            <person name="Klingeman D.M."/>
            <person name="Land M.L."/>
            <person name="Han C.S."/>
            <person name="Martin S.L."/>
            <person name="Becher S.A."/>
            <person name="Peddie C.J."/>
            <person name="Morgan H.W."/>
            <person name="Matthies D."/>
            <person name="Preiss L."/>
            <person name="Meier T."/>
            <person name="Brown S.D."/>
            <person name="Cook G.M."/>
        </authorList>
    </citation>
    <scope>NUCLEOTIDE SEQUENCE [LARGE SCALE GENOMIC DNA]</scope>
    <source>
        <strain evidence="7 9">TA2.A1</strain>
    </source>
</reference>
<keyword evidence="5 6" id="KW-0472">Membrane</keyword>
<dbReference type="eggNOG" id="COG0390">
    <property type="taxonomic scope" value="Bacteria"/>
</dbReference>
<dbReference type="EMBL" id="CP082237">
    <property type="protein sequence ID" value="QZT34532.1"/>
    <property type="molecule type" value="Genomic_DNA"/>
</dbReference>
<feature type="transmembrane region" description="Helical" evidence="6">
    <location>
        <begin position="6"/>
        <end position="25"/>
    </location>
</feature>
<accession>F5L5J8</accession>